<dbReference type="GO" id="GO:0008800">
    <property type="term" value="F:beta-lactamase activity"/>
    <property type="evidence" value="ECO:0007669"/>
    <property type="project" value="InterPro"/>
</dbReference>
<name>A0AAP9EBW5_LEULA</name>
<dbReference type="PANTHER" id="PTHR35333">
    <property type="entry name" value="BETA-LACTAMASE"/>
    <property type="match status" value="1"/>
</dbReference>
<dbReference type="GO" id="GO:0046677">
    <property type="term" value="P:response to antibiotic"/>
    <property type="evidence" value="ECO:0007669"/>
    <property type="project" value="InterPro"/>
</dbReference>
<proteinExistence type="predicted"/>
<accession>A0AAP9EBW5</accession>
<protein>
    <submittedName>
        <fullName evidence="2">Serine hydrolase</fullName>
    </submittedName>
</protein>
<evidence type="ECO:0000313" key="3">
    <source>
        <dbReference type="Proteomes" id="UP000321298"/>
    </source>
</evidence>
<feature type="domain" description="Beta-lactamase class A catalytic" evidence="1">
    <location>
        <begin position="128"/>
        <end position="270"/>
    </location>
</feature>
<dbReference type="GO" id="GO:0030655">
    <property type="term" value="P:beta-lactam antibiotic catabolic process"/>
    <property type="evidence" value="ECO:0007669"/>
    <property type="project" value="InterPro"/>
</dbReference>
<dbReference type="PANTHER" id="PTHR35333:SF3">
    <property type="entry name" value="BETA-LACTAMASE-TYPE TRANSPEPTIDASE FOLD CONTAINING PROTEIN"/>
    <property type="match status" value="1"/>
</dbReference>
<dbReference type="Pfam" id="PF13354">
    <property type="entry name" value="Beta-lactamase2"/>
    <property type="match status" value="1"/>
</dbReference>
<sequence>MPKSMNHAKKKRFPLVLVPLLLVFSLLIIHRLLEKNALTTADSPVVALSEKLKHQPDTALKQQWQTILHHQDSDVNIGVYNALTKQTTIYNSNTSATYPTASIVKVSVLANLLRMSQSDDASLSPAEKTLAESMIVDSDNDATTTLLNTYQDGYTGPDDLFNALHMTQSKMNPDAWGMTTTTAQDQLKLLNALAYGQKSPLNRSDRHYVLHLMANVNPDQDWGISKGIPDNATIQLKNGWLDSDDDDGWIVNSIGHIQTKDSNYTIAVLTTGNATEAAGIDLIERLSSATARQLKVN</sequence>
<dbReference type="InterPro" id="IPR012338">
    <property type="entry name" value="Beta-lactam/transpept-like"/>
</dbReference>
<evidence type="ECO:0000259" key="1">
    <source>
        <dbReference type="Pfam" id="PF13354"/>
    </source>
</evidence>
<dbReference type="RefSeq" id="WP_147000854.1">
    <property type="nucleotide sequence ID" value="NZ_DAISQN010000003.1"/>
</dbReference>
<dbReference type="Proteomes" id="UP000321298">
    <property type="component" value="Chromosome"/>
</dbReference>
<gene>
    <name evidence="2" type="ORF">FGL83_02990</name>
</gene>
<organism evidence="2 3">
    <name type="scientific">Leuconostoc lactis</name>
    <dbReference type="NCBI Taxonomy" id="1246"/>
    <lineage>
        <taxon>Bacteria</taxon>
        <taxon>Bacillati</taxon>
        <taxon>Bacillota</taxon>
        <taxon>Bacilli</taxon>
        <taxon>Lactobacillales</taxon>
        <taxon>Lactobacillaceae</taxon>
        <taxon>Leuconostoc</taxon>
    </lineage>
</organism>
<dbReference type="EMBL" id="CP042387">
    <property type="protein sequence ID" value="QEA43721.1"/>
    <property type="molecule type" value="Genomic_DNA"/>
</dbReference>
<keyword evidence="2" id="KW-0378">Hydrolase</keyword>
<dbReference type="SUPFAM" id="SSF56601">
    <property type="entry name" value="beta-lactamase/transpeptidase-like"/>
    <property type="match status" value="1"/>
</dbReference>
<reference evidence="2 3" key="1">
    <citation type="submission" date="2019-06" db="EMBL/GenBank/DDBJ databases">
        <title>Genome analyses of bacteria isolated from kimchi.</title>
        <authorList>
            <person name="Lee S."/>
            <person name="Ahn S."/>
            <person name="Roh S."/>
        </authorList>
    </citation>
    <scope>NUCLEOTIDE SEQUENCE [LARGE SCALE GENOMIC DNA]</scope>
    <source>
        <strain evidence="2 3">CBA3625</strain>
    </source>
</reference>
<keyword evidence="3" id="KW-1185">Reference proteome</keyword>
<dbReference type="InterPro" id="IPR000871">
    <property type="entry name" value="Beta-lactam_class-A"/>
</dbReference>
<dbReference type="AlphaFoldDB" id="A0AAP9EBW5"/>
<evidence type="ECO:0000313" key="2">
    <source>
        <dbReference type="EMBL" id="QEA43721.1"/>
    </source>
</evidence>
<dbReference type="InterPro" id="IPR045155">
    <property type="entry name" value="Beta-lactam_cat"/>
</dbReference>
<dbReference type="Gene3D" id="3.40.710.10">
    <property type="entry name" value="DD-peptidase/beta-lactamase superfamily"/>
    <property type="match status" value="1"/>
</dbReference>